<comment type="caution">
    <text evidence="12">The sequence shown here is derived from an EMBL/GenBank/DDBJ whole genome shotgun (WGS) entry which is preliminary data.</text>
</comment>
<keyword evidence="7 11" id="KW-0694">RNA-binding</keyword>
<comment type="function">
    <text evidence="1 11">Binds to the 23S rRNA.</text>
</comment>
<evidence type="ECO:0000256" key="11">
    <source>
        <dbReference type="HAMAP-Rule" id="MF_00547"/>
    </source>
</evidence>
<dbReference type="PANTHER" id="PTHR10768:SF0">
    <property type="entry name" value="RIBOSOMAL PROTEIN L37"/>
    <property type="match status" value="1"/>
</dbReference>
<keyword evidence="8 11" id="KW-0689">Ribosomal protein</keyword>
<evidence type="ECO:0000256" key="3">
    <source>
        <dbReference type="ARBA" id="ARBA00022723"/>
    </source>
</evidence>
<evidence type="ECO:0000256" key="9">
    <source>
        <dbReference type="ARBA" id="ARBA00023274"/>
    </source>
</evidence>
<keyword evidence="6 11" id="KW-0862">Zinc</keyword>
<evidence type="ECO:0000256" key="1">
    <source>
        <dbReference type="ARBA" id="ARBA00003058"/>
    </source>
</evidence>
<name>A0A1J5U8B2_9ARCH</name>
<keyword evidence="9 11" id="KW-0687">Ribonucleoprotein</keyword>
<dbReference type="HAMAP" id="MF_00547">
    <property type="entry name" value="Ribosomal_eL37"/>
    <property type="match status" value="1"/>
</dbReference>
<reference evidence="12 13" key="1">
    <citation type="submission" date="2016-08" db="EMBL/GenBank/DDBJ databases">
        <title>New Insights into Marine Group III Euryarchaeota, from dark to light.</title>
        <authorList>
            <person name="Haro-Moreno J.M."/>
            <person name="Rodriguez-Valera F."/>
            <person name="Lopez-Garcia P."/>
            <person name="Moreira D."/>
            <person name="Martin-Cuadrado A.B."/>
        </authorList>
    </citation>
    <scope>NUCLEOTIDE SEQUENCE [LARGE SCALE GENOMIC DNA]</scope>
    <source>
        <strain evidence="12">CG-Epi2</strain>
    </source>
</reference>
<protein>
    <recommendedName>
        <fullName evidence="10 11">Large ribosomal subunit protein eL37</fullName>
    </recommendedName>
</protein>
<dbReference type="InterPro" id="IPR011331">
    <property type="entry name" value="Ribosomal_eL37/eL43"/>
</dbReference>
<dbReference type="PANTHER" id="PTHR10768">
    <property type="entry name" value="60S RIBOSOMAL PROTEIN L37"/>
    <property type="match status" value="1"/>
</dbReference>
<keyword evidence="3 11" id="KW-0479">Metal-binding</keyword>
<dbReference type="SUPFAM" id="SSF57829">
    <property type="entry name" value="Zn-binding ribosomal proteins"/>
    <property type="match status" value="1"/>
</dbReference>
<keyword evidence="5 11" id="KW-0863">Zinc-finger</keyword>
<comment type="similarity">
    <text evidence="2 11">Belongs to the eukaryotic ribosomal protein eL37 family.</text>
</comment>
<dbReference type="AlphaFoldDB" id="A0A1J5U8B2"/>
<dbReference type="InterPro" id="IPR001569">
    <property type="entry name" value="Ribosomal_eL37"/>
</dbReference>
<evidence type="ECO:0000313" key="12">
    <source>
        <dbReference type="EMBL" id="OIR22164.1"/>
    </source>
</evidence>
<feature type="zinc finger region" description="C4-type" evidence="11">
    <location>
        <begin position="19"/>
        <end position="37"/>
    </location>
</feature>
<dbReference type="GO" id="GO:0008270">
    <property type="term" value="F:zinc ion binding"/>
    <property type="evidence" value="ECO:0007669"/>
    <property type="project" value="UniProtKB-UniRule"/>
</dbReference>
<dbReference type="InterPro" id="IPR011332">
    <property type="entry name" value="Ribosomal_zn-bd"/>
</dbReference>
<dbReference type="Proteomes" id="UP000183615">
    <property type="component" value="Unassembled WGS sequence"/>
</dbReference>
<dbReference type="Gene3D" id="2.20.25.30">
    <property type="match status" value="1"/>
</dbReference>
<feature type="binding site" evidence="11">
    <location>
        <position position="19"/>
    </location>
    <ligand>
        <name>Zn(2+)</name>
        <dbReference type="ChEBI" id="CHEBI:29105"/>
    </ligand>
</feature>
<dbReference type="NCBIfam" id="NF003214">
    <property type="entry name" value="PRK04179.1"/>
    <property type="match status" value="1"/>
</dbReference>
<evidence type="ECO:0000256" key="4">
    <source>
        <dbReference type="ARBA" id="ARBA00022730"/>
    </source>
</evidence>
<evidence type="ECO:0000256" key="8">
    <source>
        <dbReference type="ARBA" id="ARBA00022980"/>
    </source>
</evidence>
<dbReference type="FunFam" id="2.20.25.30:FF:000003">
    <property type="entry name" value="50S ribosomal protein L37e"/>
    <property type="match status" value="1"/>
</dbReference>
<dbReference type="GO" id="GO:0022625">
    <property type="term" value="C:cytosolic large ribosomal subunit"/>
    <property type="evidence" value="ECO:0007669"/>
    <property type="project" value="TreeGrafter"/>
</dbReference>
<evidence type="ECO:0000313" key="13">
    <source>
        <dbReference type="Proteomes" id="UP000183615"/>
    </source>
</evidence>
<dbReference type="GO" id="GO:0003735">
    <property type="term" value="F:structural constituent of ribosome"/>
    <property type="evidence" value="ECO:0007669"/>
    <property type="project" value="InterPro"/>
</dbReference>
<dbReference type="Pfam" id="PF01907">
    <property type="entry name" value="Ribosomal_L37e"/>
    <property type="match status" value="1"/>
</dbReference>
<comment type="cofactor">
    <cofactor evidence="11">
        <name>Zn(2+)</name>
        <dbReference type="ChEBI" id="CHEBI:29105"/>
    </cofactor>
    <text evidence="11">Binds 1 zinc ion per subunit.</text>
</comment>
<dbReference type="GO" id="GO:0006412">
    <property type="term" value="P:translation"/>
    <property type="evidence" value="ECO:0007669"/>
    <property type="project" value="UniProtKB-UniRule"/>
</dbReference>
<evidence type="ECO:0000256" key="2">
    <source>
        <dbReference type="ARBA" id="ARBA00009805"/>
    </source>
</evidence>
<keyword evidence="4 11" id="KW-0699">rRNA-binding</keyword>
<sequence>MSKGTAAQGKRQKQTHLICRKCGRHAYHMRKKRCASCGFGESAKNRTYKWAKTH</sequence>
<feature type="binding site" evidence="11">
    <location>
        <position position="37"/>
    </location>
    <ligand>
        <name>Zn(2+)</name>
        <dbReference type="ChEBI" id="CHEBI:29105"/>
    </ligand>
</feature>
<proteinExistence type="inferred from homology"/>
<gene>
    <name evidence="11" type="primary">rpl37e</name>
    <name evidence="12" type="ORF">BET99_01365</name>
</gene>
<evidence type="ECO:0000256" key="7">
    <source>
        <dbReference type="ARBA" id="ARBA00022884"/>
    </source>
</evidence>
<evidence type="ECO:0000256" key="10">
    <source>
        <dbReference type="ARBA" id="ARBA00035225"/>
    </source>
</evidence>
<evidence type="ECO:0000256" key="5">
    <source>
        <dbReference type="ARBA" id="ARBA00022771"/>
    </source>
</evidence>
<dbReference type="GO" id="GO:0019843">
    <property type="term" value="F:rRNA binding"/>
    <property type="evidence" value="ECO:0007669"/>
    <property type="project" value="UniProtKB-KW"/>
</dbReference>
<accession>A0A1J5U8B2</accession>
<evidence type="ECO:0000256" key="6">
    <source>
        <dbReference type="ARBA" id="ARBA00022833"/>
    </source>
</evidence>
<feature type="binding site" evidence="11">
    <location>
        <position position="22"/>
    </location>
    <ligand>
        <name>Zn(2+)</name>
        <dbReference type="ChEBI" id="CHEBI:29105"/>
    </ligand>
</feature>
<organism evidence="12 13">
    <name type="scientific">Marine Group III euryarchaeote CG-Epi2</name>
    <dbReference type="NCBI Taxonomy" id="1888996"/>
    <lineage>
        <taxon>Archaea</taxon>
        <taxon>Methanobacteriati</taxon>
        <taxon>Thermoplasmatota</taxon>
        <taxon>Thermoplasmata</taxon>
        <taxon>Candidatus Thermoprofundales</taxon>
    </lineage>
</organism>
<feature type="binding site" evidence="11">
    <location>
        <position position="34"/>
    </location>
    <ligand>
        <name>Zn(2+)</name>
        <dbReference type="ChEBI" id="CHEBI:29105"/>
    </ligand>
</feature>
<dbReference type="EMBL" id="MIYZ01000023">
    <property type="protein sequence ID" value="OIR22164.1"/>
    <property type="molecule type" value="Genomic_DNA"/>
</dbReference>